<dbReference type="EMBL" id="JAYKLX010000010">
    <property type="protein sequence ID" value="MEB3347773.1"/>
    <property type="molecule type" value="Genomic_DNA"/>
</dbReference>
<reference evidence="1 2" key="1">
    <citation type="journal article" date="2013" name="Int. J. Syst. Evol. Microbiol.">
        <title>Aquimarina gracilis sp. nov., isolated from the gut microflora of a mussel, Mytilus coruscus, and emended description of Aquimarina spongiae.</title>
        <authorList>
            <person name="Park S.C."/>
            <person name="Choe H.N."/>
            <person name="Baik K.S."/>
            <person name="Seong C.N."/>
        </authorList>
    </citation>
    <scope>NUCLEOTIDE SEQUENCE [LARGE SCALE GENOMIC DNA]</scope>
    <source>
        <strain evidence="1 2">PSC32</strain>
    </source>
</reference>
<proteinExistence type="predicted"/>
<gene>
    <name evidence="1" type="ORF">U6A24_20010</name>
</gene>
<keyword evidence="2" id="KW-1185">Reference proteome</keyword>
<dbReference type="Proteomes" id="UP001327027">
    <property type="component" value="Unassembled WGS sequence"/>
</dbReference>
<dbReference type="RefSeq" id="WP_324181796.1">
    <property type="nucleotide sequence ID" value="NZ_BAABAW010000011.1"/>
</dbReference>
<sequence>MRKIQFLFLILGVFCLSCSPDIREQKTVFANKPENAKIIVTDIDLFWKSFDKLMKDTLTNPFESYIKYGSPGVQNFINDQRIVSAHELKKLVLSEKEYYQKVRPSTHNAKDFSKQIKASFYALEYLYPDAIFPPTYFLIGRTTSGGTASDAGLSIGIEIFSDNQISTEYGRPSLDLDLLPFLVSHEIIHFIQLDDKSDDSLLKHCIREGAADFIAEMIAGEQVKYCNGPNVYSYGEANLKRLLKEFDNNKNSSNLSPWLYSKTNDGRPQNLGYWIGYKIVESYYNHHPNKKKAIKEILNIKNYTKFYKQSKIENQIH</sequence>
<keyword evidence="1" id="KW-0645">Protease</keyword>
<comment type="caution">
    <text evidence="1">The sequence shown here is derived from an EMBL/GenBank/DDBJ whole genome shotgun (WGS) entry which is preliminary data.</text>
</comment>
<evidence type="ECO:0000313" key="2">
    <source>
        <dbReference type="Proteomes" id="UP001327027"/>
    </source>
</evidence>
<dbReference type="InterPro" id="IPR019853">
    <property type="entry name" value="GldB-like"/>
</dbReference>
<organism evidence="1 2">
    <name type="scientific">Aquimarina gracilis</name>
    <dbReference type="NCBI Taxonomy" id="874422"/>
    <lineage>
        <taxon>Bacteria</taxon>
        <taxon>Pseudomonadati</taxon>
        <taxon>Bacteroidota</taxon>
        <taxon>Flavobacteriia</taxon>
        <taxon>Flavobacteriales</taxon>
        <taxon>Flavobacteriaceae</taxon>
        <taxon>Aquimarina</taxon>
    </lineage>
</organism>
<dbReference type="GO" id="GO:0008233">
    <property type="term" value="F:peptidase activity"/>
    <property type="evidence" value="ECO:0007669"/>
    <property type="project" value="UniProtKB-KW"/>
</dbReference>
<name>A0ABU6A0T7_9FLAO</name>
<dbReference type="Pfam" id="PF25594">
    <property type="entry name" value="GldB_lipo"/>
    <property type="match status" value="1"/>
</dbReference>
<accession>A0ABU6A0T7</accession>
<protein>
    <submittedName>
        <fullName evidence="1">DUF2268 domain-containing putative Zn-dependent protease</fullName>
    </submittedName>
</protein>
<dbReference type="GO" id="GO:0006508">
    <property type="term" value="P:proteolysis"/>
    <property type="evidence" value="ECO:0007669"/>
    <property type="project" value="UniProtKB-KW"/>
</dbReference>
<keyword evidence="1" id="KW-0378">Hydrolase</keyword>
<evidence type="ECO:0000313" key="1">
    <source>
        <dbReference type="EMBL" id="MEB3347773.1"/>
    </source>
</evidence>